<dbReference type="Proteomes" id="UP000753908">
    <property type="component" value="Unassembled WGS sequence"/>
</dbReference>
<sequence>MLEITIWSLLVGNVGWQAVVVSGLLRWRQVVNSQQQQEEEEILTCFESKEDFPAAKAVQHNGRADYSNRPHEASTDPQLVGWEFKIVRASRDLFRNPVVLQKLCEEEAMSGWILLEKLDDRRVRFKRLIALRNVLDVKQLSYDPYRSHYGSSLTPLTWVGAIAAVLMVVVPSYFAYNLVSGMLSHAQENPPASPYEEIPPQDFPPAQ</sequence>
<keyword evidence="1" id="KW-0472">Membrane</keyword>
<feature type="transmembrane region" description="Helical" evidence="1">
    <location>
        <begin position="6"/>
        <end position="25"/>
    </location>
</feature>
<keyword evidence="1" id="KW-0812">Transmembrane</keyword>
<name>A0A951U9D7_9CYAN</name>
<evidence type="ECO:0000256" key="1">
    <source>
        <dbReference type="SAM" id="Phobius"/>
    </source>
</evidence>
<keyword evidence="1" id="KW-1133">Transmembrane helix</keyword>
<feature type="transmembrane region" description="Helical" evidence="1">
    <location>
        <begin position="156"/>
        <end position="176"/>
    </location>
</feature>
<protein>
    <submittedName>
        <fullName evidence="2">Uncharacterized protein</fullName>
    </submittedName>
</protein>
<dbReference type="EMBL" id="JAHHIF010000010">
    <property type="protein sequence ID" value="MBW4544677.1"/>
    <property type="molecule type" value="Genomic_DNA"/>
</dbReference>
<evidence type="ECO:0000313" key="2">
    <source>
        <dbReference type="EMBL" id="MBW4544677.1"/>
    </source>
</evidence>
<gene>
    <name evidence="2" type="ORF">KME25_09575</name>
</gene>
<comment type="caution">
    <text evidence="2">The sequence shown here is derived from an EMBL/GenBank/DDBJ whole genome shotgun (WGS) entry which is preliminary data.</text>
</comment>
<proteinExistence type="predicted"/>
<reference evidence="2" key="1">
    <citation type="submission" date="2021-05" db="EMBL/GenBank/DDBJ databases">
        <authorList>
            <person name="Pietrasiak N."/>
            <person name="Ward R."/>
            <person name="Stajich J.E."/>
            <person name="Kurbessoian T."/>
        </authorList>
    </citation>
    <scope>NUCLEOTIDE SEQUENCE</scope>
    <source>
        <strain evidence="2">CPER-KK1</strain>
    </source>
</reference>
<accession>A0A951U9D7</accession>
<organism evidence="2 3">
    <name type="scientific">Symplocastrum torsivum CPER-KK1</name>
    <dbReference type="NCBI Taxonomy" id="450513"/>
    <lineage>
        <taxon>Bacteria</taxon>
        <taxon>Bacillati</taxon>
        <taxon>Cyanobacteriota</taxon>
        <taxon>Cyanophyceae</taxon>
        <taxon>Oscillatoriophycideae</taxon>
        <taxon>Oscillatoriales</taxon>
        <taxon>Microcoleaceae</taxon>
        <taxon>Symplocastrum</taxon>
    </lineage>
</organism>
<dbReference type="AlphaFoldDB" id="A0A951U9D7"/>
<reference evidence="2" key="2">
    <citation type="journal article" date="2022" name="Microbiol. Resour. Announc.">
        <title>Metagenome Sequencing to Explore Phylogenomics of Terrestrial Cyanobacteria.</title>
        <authorList>
            <person name="Ward R.D."/>
            <person name="Stajich J.E."/>
            <person name="Johansen J.R."/>
            <person name="Huntemann M."/>
            <person name="Clum A."/>
            <person name="Foster B."/>
            <person name="Foster B."/>
            <person name="Roux S."/>
            <person name="Palaniappan K."/>
            <person name="Varghese N."/>
            <person name="Mukherjee S."/>
            <person name="Reddy T.B.K."/>
            <person name="Daum C."/>
            <person name="Copeland A."/>
            <person name="Chen I.A."/>
            <person name="Ivanova N.N."/>
            <person name="Kyrpides N.C."/>
            <person name="Shapiro N."/>
            <person name="Eloe-Fadrosh E.A."/>
            <person name="Pietrasiak N."/>
        </authorList>
    </citation>
    <scope>NUCLEOTIDE SEQUENCE</scope>
    <source>
        <strain evidence="2">CPER-KK1</strain>
    </source>
</reference>
<evidence type="ECO:0000313" key="3">
    <source>
        <dbReference type="Proteomes" id="UP000753908"/>
    </source>
</evidence>